<evidence type="ECO:0000256" key="3">
    <source>
        <dbReference type="ARBA" id="ARBA00023125"/>
    </source>
</evidence>
<dbReference type="AlphaFoldDB" id="A0A2S9JY23"/>
<feature type="domain" description="HTH lysR-type" evidence="5">
    <location>
        <begin position="6"/>
        <end position="63"/>
    </location>
</feature>
<evidence type="ECO:0000313" key="6">
    <source>
        <dbReference type="EMBL" id="PRD58241.1"/>
    </source>
</evidence>
<comment type="caution">
    <text evidence="6">The sequence shown here is derived from an EMBL/GenBank/DDBJ whole genome shotgun (WGS) entry which is preliminary data.</text>
</comment>
<dbReference type="SUPFAM" id="SSF46785">
    <property type="entry name" value="Winged helix' DNA-binding domain"/>
    <property type="match status" value="1"/>
</dbReference>
<dbReference type="EMBL" id="PVBT01000001">
    <property type="protein sequence ID" value="PRD58241.1"/>
    <property type="molecule type" value="Genomic_DNA"/>
</dbReference>
<keyword evidence="3" id="KW-0238">DNA-binding</keyword>
<dbReference type="CDD" id="cd05466">
    <property type="entry name" value="PBP2_LTTR_substrate"/>
    <property type="match status" value="1"/>
</dbReference>
<evidence type="ECO:0000259" key="5">
    <source>
        <dbReference type="PROSITE" id="PS50931"/>
    </source>
</evidence>
<dbReference type="GO" id="GO:0003700">
    <property type="term" value="F:DNA-binding transcription factor activity"/>
    <property type="evidence" value="ECO:0007669"/>
    <property type="project" value="InterPro"/>
</dbReference>
<dbReference type="OrthoDB" id="9811588at2"/>
<keyword evidence="2" id="KW-0805">Transcription regulation</keyword>
<dbReference type="InterPro" id="IPR050950">
    <property type="entry name" value="HTH-type_LysR_regulators"/>
</dbReference>
<dbReference type="Proteomes" id="UP000238563">
    <property type="component" value="Unassembled WGS sequence"/>
</dbReference>
<dbReference type="SUPFAM" id="SSF53850">
    <property type="entry name" value="Periplasmic binding protein-like II"/>
    <property type="match status" value="1"/>
</dbReference>
<dbReference type="PRINTS" id="PR00039">
    <property type="entry name" value="HTHLYSR"/>
</dbReference>
<dbReference type="Gene3D" id="3.40.190.10">
    <property type="entry name" value="Periplasmic binding protein-like II"/>
    <property type="match status" value="2"/>
</dbReference>
<proteinExistence type="inferred from homology"/>
<evidence type="ECO:0000256" key="1">
    <source>
        <dbReference type="ARBA" id="ARBA00009437"/>
    </source>
</evidence>
<dbReference type="Pfam" id="PF00126">
    <property type="entry name" value="HTH_1"/>
    <property type="match status" value="1"/>
</dbReference>
<dbReference type="GO" id="GO:0005829">
    <property type="term" value="C:cytosol"/>
    <property type="evidence" value="ECO:0007669"/>
    <property type="project" value="TreeGrafter"/>
</dbReference>
<evidence type="ECO:0000256" key="4">
    <source>
        <dbReference type="ARBA" id="ARBA00023163"/>
    </source>
</evidence>
<dbReference type="Pfam" id="PF03466">
    <property type="entry name" value="LysR_substrate"/>
    <property type="match status" value="1"/>
</dbReference>
<evidence type="ECO:0000313" key="7">
    <source>
        <dbReference type="Proteomes" id="UP000238563"/>
    </source>
</evidence>
<protein>
    <recommendedName>
        <fullName evidence="5">HTH lysR-type domain-containing protein</fullName>
    </recommendedName>
</protein>
<comment type="similarity">
    <text evidence="1">Belongs to the LysR transcriptional regulatory family.</text>
</comment>
<name>A0A2S9JY23_9HYPH</name>
<dbReference type="Gene3D" id="1.10.10.10">
    <property type="entry name" value="Winged helix-like DNA-binding domain superfamily/Winged helix DNA-binding domain"/>
    <property type="match status" value="1"/>
</dbReference>
<reference evidence="6 7" key="1">
    <citation type="submission" date="2018-02" db="EMBL/GenBank/DDBJ databases">
        <title>The draft genome of Phyllobacterium myrsinacearum DSM5892.</title>
        <authorList>
            <person name="Li L."/>
            <person name="Liu L."/>
            <person name="Zhang X."/>
            <person name="Wang T."/>
        </authorList>
    </citation>
    <scope>NUCLEOTIDE SEQUENCE [LARGE SCALE GENOMIC DNA]</scope>
    <source>
        <strain evidence="6 7">DSM 5892</strain>
    </source>
</reference>
<organism evidence="6 7">
    <name type="scientific">Phyllobacterium myrsinacearum</name>
    <dbReference type="NCBI Taxonomy" id="28101"/>
    <lineage>
        <taxon>Bacteria</taxon>
        <taxon>Pseudomonadati</taxon>
        <taxon>Pseudomonadota</taxon>
        <taxon>Alphaproteobacteria</taxon>
        <taxon>Hyphomicrobiales</taxon>
        <taxon>Phyllobacteriaceae</taxon>
        <taxon>Phyllobacterium</taxon>
    </lineage>
</organism>
<gene>
    <name evidence="6" type="ORF">C5750_03680</name>
</gene>
<dbReference type="RefSeq" id="WP_105732481.1">
    <property type="nucleotide sequence ID" value="NZ_PVBT01000001.1"/>
</dbReference>
<dbReference type="PROSITE" id="PS50931">
    <property type="entry name" value="HTH_LYSR"/>
    <property type="match status" value="1"/>
</dbReference>
<dbReference type="InterPro" id="IPR036390">
    <property type="entry name" value="WH_DNA-bd_sf"/>
</dbReference>
<keyword evidence="4" id="KW-0804">Transcription</keyword>
<dbReference type="PANTHER" id="PTHR30419">
    <property type="entry name" value="HTH-TYPE TRANSCRIPTIONAL REGULATOR YBHD"/>
    <property type="match status" value="1"/>
</dbReference>
<keyword evidence="7" id="KW-1185">Reference proteome</keyword>
<dbReference type="InterPro" id="IPR000847">
    <property type="entry name" value="LysR_HTH_N"/>
</dbReference>
<accession>A0A2S9JY23</accession>
<evidence type="ECO:0000256" key="2">
    <source>
        <dbReference type="ARBA" id="ARBA00023015"/>
    </source>
</evidence>
<dbReference type="InterPro" id="IPR005119">
    <property type="entry name" value="LysR_subst-bd"/>
</dbReference>
<sequence length="310" mass="33775">MSKIHINLTMLKALIAIVEEGGFSRGADRIGVSQSAVSHAIRGLEFAIGAPLIERQRGNMELTAMGQKVAEEARGVLQAIERLRKLGQNRNVCGTVRVGVVASIASRITPAALRDLRRNFPDIRLDIWDGTDQEVHEWARNDLIDIGIAGICDGLNAEHFMEEKLLLLVPEDHVLAGRETVLQADLQDARFVVPAMGCGPQIDRMLGDAGVAIDVVVRVREKETLFSMVRSHVGVAMVPELALPAIVDGCVVRPLDPPFSRKLFLMHGDASLNSSARAVADAFRRASCSFAFCLPDEAIQDDARIEEKTA</sequence>
<dbReference type="GO" id="GO:0003677">
    <property type="term" value="F:DNA binding"/>
    <property type="evidence" value="ECO:0007669"/>
    <property type="project" value="UniProtKB-KW"/>
</dbReference>
<dbReference type="InterPro" id="IPR036388">
    <property type="entry name" value="WH-like_DNA-bd_sf"/>
</dbReference>